<proteinExistence type="predicted"/>
<dbReference type="PANTHER" id="PTHR40267:SF1">
    <property type="entry name" value="BLR3294 PROTEIN"/>
    <property type="match status" value="1"/>
</dbReference>
<accession>A0ABV6AAB3</accession>
<evidence type="ECO:0000313" key="2">
    <source>
        <dbReference type="EMBL" id="MFB9947565.1"/>
    </source>
</evidence>
<feature type="region of interest" description="Disordered" evidence="1">
    <location>
        <begin position="1"/>
        <end position="23"/>
    </location>
</feature>
<dbReference type="Proteomes" id="UP001589692">
    <property type="component" value="Unassembled WGS sequence"/>
</dbReference>
<dbReference type="Gene3D" id="3.40.50.12500">
    <property type="match status" value="1"/>
</dbReference>
<keyword evidence="3" id="KW-1185">Reference proteome</keyword>
<sequence length="304" mass="32676">MSCVDQRSAGCDPAPSRHETLQRPSVHLNDGRFSRFCVCAVASLRLAPDGIQEGCVSNFLGRRLRIGIAIPSTNTSAQPEMDDMRPFEVTNHIARIGIDDDSLADQTGFNKVIEDIRRSTPDAVRSLRHCGLGAIIAAVSPDGYWEGQQAHEALQQELSAVGGGARIVMSADAITAALDALGGLRRIGLISPYLELGDEPVTRFFTDSGIEVIATHGLGGRTPSNISHVTVADLRDAVLTVDRPDVQAIVQVGTNVPMAAFAHVAEKWVDKPVIANNAVLYWHALRSCGITDPIPNRGVLYEHC</sequence>
<protein>
    <recommendedName>
        <fullName evidence="4">Maleate isomerase</fullName>
    </recommendedName>
</protein>
<gene>
    <name evidence="2" type="ORF">ACFFP0_01835</name>
</gene>
<dbReference type="InterPro" id="IPR053714">
    <property type="entry name" value="Iso_Racemase_Enz_sf"/>
</dbReference>
<dbReference type="RefSeq" id="WP_377255259.1">
    <property type="nucleotide sequence ID" value="NZ_JBHMAA010000003.1"/>
</dbReference>
<name>A0ABV6AAB3_9HYPH</name>
<dbReference type="EMBL" id="JBHMAA010000003">
    <property type="protein sequence ID" value="MFB9947565.1"/>
    <property type="molecule type" value="Genomic_DNA"/>
</dbReference>
<evidence type="ECO:0008006" key="4">
    <source>
        <dbReference type="Google" id="ProtNLM"/>
    </source>
</evidence>
<reference evidence="2 3" key="1">
    <citation type="submission" date="2024-09" db="EMBL/GenBank/DDBJ databases">
        <authorList>
            <person name="Sun Q."/>
            <person name="Mori K."/>
        </authorList>
    </citation>
    <scope>NUCLEOTIDE SEQUENCE [LARGE SCALE GENOMIC DNA]</scope>
    <source>
        <strain evidence="2 3">TBRC 4938</strain>
    </source>
</reference>
<organism evidence="2 3">
    <name type="scientific">Rhizobium puerariae</name>
    <dbReference type="NCBI Taxonomy" id="1585791"/>
    <lineage>
        <taxon>Bacteria</taxon>
        <taxon>Pseudomonadati</taxon>
        <taxon>Pseudomonadota</taxon>
        <taxon>Alphaproteobacteria</taxon>
        <taxon>Hyphomicrobiales</taxon>
        <taxon>Rhizobiaceae</taxon>
        <taxon>Rhizobium/Agrobacterium group</taxon>
        <taxon>Rhizobium</taxon>
    </lineage>
</organism>
<dbReference type="InterPro" id="IPR026286">
    <property type="entry name" value="MaiA/AMDase"/>
</dbReference>
<evidence type="ECO:0000313" key="3">
    <source>
        <dbReference type="Proteomes" id="UP001589692"/>
    </source>
</evidence>
<dbReference type="PANTHER" id="PTHR40267">
    <property type="entry name" value="BLR3294 PROTEIN"/>
    <property type="match status" value="1"/>
</dbReference>
<comment type="caution">
    <text evidence="2">The sequence shown here is derived from an EMBL/GenBank/DDBJ whole genome shotgun (WGS) entry which is preliminary data.</text>
</comment>
<dbReference type="Pfam" id="PF17645">
    <property type="entry name" value="Amdase"/>
    <property type="match status" value="1"/>
</dbReference>
<evidence type="ECO:0000256" key="1">
    <source>
        <dbReference type="SAM" id="MobiDB-lite"/>
    </source>
</evidence>